<proteinExistence type="predicted"/>
<feature type="transmembrane region" description="Helical" evidence="1">
    <location>
        <begin position="104"/>
        <end position="122"/>
    </location>
</feature>
<dbReference type="NCBIfam" id="NF038403">
    <property type="entry name" value="perm_prefix_1"/>
    <property type="match status" value="1"/>
</dbReference>
<dbReference type="InterPro" id="IPR047928">
    <property type="entry name" value="Perm_prefix_1"/>
</dbReference>
<sequence>MSSFPSFVARIVQQTDGSRAEHEDLYEELLAHLEDLKEDKMSNGKSEKEAEEEAMTEFGKESVLGDQIQQAKFPFRREMFLGFVFGSFLWMCALFVHIVVSEQMAVYSLFTIFIGQIAVLVLSLNQRFVLRRKLWMNMALLVHLLLFILFGLTGLYTQATSFHVLFYVLILLNIALIYLTTLSYNESSKEVKTRRYFHSLQLTTGFIIAAINVTMSFGAMIFVGLNIILLNYALPIVVWALSYVLQAKLLQRTKRAMIISTVITLFVFLFGTLPIASLWFEIVPMEIVRFFWPFRP</sequence>
<feature type="transmembrane region" description="Helical" evidence="1">
    <location>
        <begin position="134"/>
        <end position="156"/>
    </location>
</feature>
<keyword evidence="3" id="KW-1185">Reference proteome</keyword>
<reference evidence="2 3" key="1">
    <citation type="submission" date="2021-01" db="EMBL/GenBank/DDBJ databases">
        <title>Genomic Encyclopedia of Type Strains, Phase IV (KMG-IV): sequencing the most valuable type-strain genomes for metagenomic binning, comparative biology and taxonomic classification.</title>
        <authorList>
            <person name="Goeker M."/>
        </authorList>
    </citation>
    <scope>NUCLEOTIDE SEQUENCE [LARGE SCALE GENOMIC DNA]</scope>
    <source>
        <strain evidence="2 3">DSM 25540</strain>
    </source>
</reference>
<comment type="caution">
    <text evidence="2">The sequence shown here is derived from an EMBL/GenBank/DDBJ whole genome shotgun (WGS) entry which is preliminary data.</text>
</comment>
<keyword evidence="1" id="KW-0472">Membrane</keyword>
<keyword evidence="1" id="KW-1133">Transmembrane helix</keyword>
<dbReference type="Proteomes" id="UP000741863">
    <property type="component" value="Unassembled WGS sequence"/>
</dbReference>
<dbReference type="RefSeq" id="WP_204697275.1">
    <property type="nucleotide sequence ID" value="NZ_JAFBEC010000005.1"/>
</dbReference>
<evidence type="ECO:0000256" key="1">
    <source>
        <dbReference type="SAM" id="Phobius"/>
    </source>
</evidence>
<dbReference type="EMBL" id="JAFBEC010000005">
    <property type="protein sequence ID" value="MBM7632840.1"/>
    <property type="molecule type" value="Genomic_DNA"/>
</dbReference>
<evidence type="ECO:0000313" key="2">
    <source>
        <dbReference type="EMBL" id="MBM7632840.1"/>
    </source>
</evidence>
<keyword evidence="1" id="KW-0812">Transmembrane</keyword>
<feature type="transmembrane region" description="Helical" evidence="1">
    <location>
        <begin position="79"/>
        <end position="98"/>
    </location>
</feature>
<accession>A0ABS2PBP3</accession>
<feature type="transmembrane region" description="Helical" evidence="1">
    <location>
        <begin position="162"/>
        <end position="184"/>
    </location>
</feature>
<feature type="transmembrane region" description="Helical" evidence="1">
    <location>
        <begin position="196"/>
        <end position="215"/>
    </location>
</feature>
<evidence type="ECO:0000313" key="3">
    <source>
        <dbReference type="Proteomes" id="UP000741863"/>
    </source>
</evidence>
<name>A0ABS2PBP3_9BACL</name>
<protein>
    <submittedName>
        <fullName evidence="2">Uncharacterized protein</fullName>
    </submittedName>
</protein>
<organism evidence="2 3">
    <name type="scientific">Geomicrobium sediminis</name>
    <dbReference type="NCBI Taxonomy" id="1347788"/>
    <lineage>
        <taxon>Bacteria</taxon>
        <taxon>Bacillati</taxon>
        <taxon>Bacillota</taxon>
        <taxon>Bacilli</taxon>
        <taxon>Bacillales</taxon>
        <taxon>Geomicrobium</taxon>
    </lineage>
</organism>
<feature type="transmembrane region" description="Helical" evidence="1">
    <location>
        <begin position="257"/>
        <end position="280"/>
    </location>
</feature>
<feature type="transmembrane region" description="Helical" evidence="1">
    <location>
        <begin position="221"/>
        <end position="245"/>
    </location>
</feature>
<gene>
    <name evidence="2" type="ORF">JOD17_001934</name>
</gene>